<feature type="compositionally biased region" description="Polar residues" evidence="1">
    <location>
        <begin position="270"/>
        <end position="279"/>
    </location>
</feature>
<reference evidence="3 4" key="1">
    <citation type="journal article" date="2017" name="Nat. Ecol. Evol.">
        <title>Scallop genome provides insights into evolution of bilaterian karyotype and development.</title>
        <authorList>
            <person name="Wang S."/>
            <person name="Zhang J."/>
            <person name="Jiao W."/>
            <person name="Li J."/>
            <person name="Xun X."/>
            <person name="Sun Y."/>
            <person name="Guo X."/>
            <person name="Huan P."/>
            <person name="Dong B."/>
            <person name="Zhang L."/>
            <person name="Hu X."/>
            <person name="Sun X."/>
            <person name="Wang J."/>
            <person name="Zhao C."/>
            <person name="Wang Y."/>
            <person name="Wang D."/>
            <person name="Huang X."/>
            <person name="Wang R."/>
            <person name="Lv J."/>
            <person name="Li Y."/>
            <person name="Zhang Z."/>
            <person name="Liu B."/>
            <person name="Lu W."/>
            <person name="Hui Y."/>
            <person name="Liang J."/>
            <person name="Zhou Z."/>
            <person name="Hou R."/>
            <person name="Li X."/>
            <person name="Liu Y."/>
            <person name="Li H."/>
            <person name="Ning X."/>
            <person name="Lin Y."/>
            <person name="Zhao L."/>
            <person name="Xing Q."/>
            <person name="Dou J."/>
            <person name="Li Y."/>
            <person name="Mao J."/>
            <person name="Guo H."/>
            <person name="Dou H."/>
            <person name="Li T."/>
            <person name="Mu C."/>
            <person name="Jiang W."/>
            <person name="Fu Q."/>
            <person name="Fu X."/>
            <person name="Miao Y."/>
            <person name="Liu J."/>
            <person name="Yu Q."/>
            <person name="Li R."/>
            <person name="Liao H."/>
            <person name="Li X."/>
            <person name="Kong Y."/>
            <person name="Jiang Z."/>
            <person name="Chourrout D."/>
            <person name="Li R."/>
            <person name="Bao Z."/>
        </authorList>
    </citation>
    <scope>NUCLEOTIDE SEQUENCE [LARGE SCALE GENOMIC DNA]</scope>
    <source>
        <strain evidence="3 4">PY_sf001</strain>
    </source>
</reference>
<dbReference type="OrthoDB" id="1594986at2759"/>
<feature type="domain" description="PB1" evidence="2">
    <location>
        <begin position="6"/>
        <end position="87"/>
    </location>
</feature>
<dbReference type="InterPro" id="IPR034857">
    <property type="entry name" value="PB1_TFG"/>
</dbReference>
<evidence type="ECO:0000259" key="2">
    <source>
        <dbReference type="PROSITE" id="PS51745"/>
    </source>
</evidence>
<organism evidence="3 4">
    <name type="scientific">Mizuhopecten yessoensis</name>
    <name type="common">Japanese scallop</name>
    <name type="synonym">Patinopecten yessoensis</name>
    <dbReference type="NCBI Taxonomy" id="6573"/>
    <lineage>
        <taxon>Eukaryota</taxon>
        <taxon>Metazoa</taxon>
        <taxon>Spiralia</taxon>
        <taxon>Lophotrochozoa</taxon>
        <taxon>Mollusca</taxon>
        <taxon>Bivalvia</taxon>
        <taxon>Autobranchia</taxon>
        <taxon>Pteriomorphia</taxon>
        <taxon>Pectinida</taxon>
        <taxon>Pectinoidea</taxon>
        <taxon>Pectinidae</taxon>
        <taxon>Mizuhopecten</taxon>
    </lineage>
</organism>
<keyword evidence="4" id="KW-1185">Reference proteome</keyword>
<feature type="compositionally biased region" description="Low complexity" evidence="1">
    <location>
        <begin position="348"/>
        <end position="372"/>
    </location>
</feature>
<feature type="region of interest" description="Disordered" evidence="1">
    <location>
        <begin position="120"/>
        <end position="453"/>
    </location>
</feature>
<gene>
    <name evidence="3" type="ORF">KP79_PYT07671</name>
</gene>
<dbReference type="InterPro" id="IPR033512">
    <property type="entry name" value="TFG"/>
</dbReference>
<feature type="compositionally biased region" description="Polar residues" evidence="1">
    <location>
        <begin position="142"/>
        <end position="161"/>
    </location>
</feature>
<dbReference type="Gene3D" id="3.10.20.90">
    <property type="entry name" value="Phosphatidylinositol 3-kinase Catalytic Subunit, Chain A, domain 1"/>
    <property type="match status" value="1"/>
</dbReference>
<dbReference type="Proteomes" id="UP000242188">
    <property type="component" value="Unassembled WGS sequence"/>
</dbReference>
<comment type="caution">
    <text evidence="3">The sequence shown here is derived from an EMBL/GenBank/DDBJ whole genome shotgun (WGS) entry which is preliminary data.</text>
</comment>
<protein>
    <submittedName>
        <fullName evidence="3">Protein TFG</fullName>
    </submittedName>
</protein>
<dbReference type="PANTHER" id="PTHR15335">
    <property type="entry name" value="PROTEIN TFG"/>
    <property type="match status" value="1"/>
</dbReference>
<dbReference type="InterPro" id="IPR000270">
    <property type="entry name" value="PB1_dom"/>
</dbReference>
<dbReference type="STRING" id="6573.A0A210QY93"/>
<sequence>MDLSGKLIIKVQLGEDIRRIPIHNEDITYDELLLMMQRVYRGRLSSTDDITIKYRDEDKDLITIFDDSDLTFAIQCSRILKITLFVNGRPQPLETEEVKLIKKELQLVRDTVNHLLDRLEPQGEITSSGEANVKDEPMVTESGRSQVTVTASGSVPVNAQQGKEFDPLSSQRSTDESQQSKVISSFGLPGQDRSGTPDSLSSIGSSSSNQLKAQQQAQQLLQQQTQQQQQQQQQPQQQQPAPSQPATSDVNTSGSAFAAPQPPQAPTQTHMNPSPQHQMYQGGPNPQQQHPGQPSFPNPQPAYPAAASPSSAPSQQPGNNTYPQATPGYAAGGPGQQQQRPQQPPQVPAQGIPGQPSFSQQPQSSSYAYQYGNQPAMPQPGMAPTQAQGAPWNQPPGGYQSYTGQPQPSGAPTSSPSGTPGSASPSNPYARGTGQGYGAGYPKPTQGYTQSYK</sequence>
<dbReference type="SUPFAM" id="SSF54277">
    <property type="entry name" value="CAD &amp; PB1 domains"/>
    <property type="match status" value="1"/>
</dbReference>
<dbReference type="SMART" id="SM00666">
    <property type="entry name" value="PB1"/>
    <property type="match status" value="1"/>
</dbReference>
<evidence type="ECO:0000313" key="3">
    <source>
        <dbReference type="EMBL" id="OWF53662.1"/>
    </source>
</evidence>
<dbReference type="EMBL" id="NEDP02001291">
    <property type="protein sequence ID" value="OWF53662.1"/>
    <property type="molecule type" value="Genomic_DNA"/>
</dbReference>
<dbReference type="Pfam" id="PF00564">
    <property type="entry name" value="PB1"/>
    <property type="match status" value="1"/>
</dbReference>
<feature type="compositionally biased region" description="Low complexity" evidence="1">
    <location>
        <begin position="404"/>
        <end position="426"/>
    </location>
</feature>
<proteinExistence type="predicted"/>
<dbReference type="GO" id="GO:0042802">
    <property type="term" value="F:identical protein binding"/>
    <property type="evidence" value="ECO:0007669"/>
    <property type="project" value="InterPro"/>
</dbReference>
<feature type="compositionally biased region" description="Low complexity" evidence="1">
    <location>
        <begin position="199"/>
        <end position="248"/>
    </location>
</feature>
<name>A0A210QY93_MIZYE</name>
<feature type="compositionally biased region" description="Polar residues" evidence="1">
    <location>
        <begin position="168"/>
        <end position="183"/>
    </location>
</feature>
<dbReference type="PANTHER" id="PTHR15335:SF7">
    <property type="entry name" value="PROTEIN TFG"/>
    <property type="match status" value="1"/>
</dbReference>
<dbReference type="InterPro" id="IPR053793">
    <property type="entry name" value="PB1-like"/>
</dbReference>
<dbReference type="PROSITE" id="PS51745">
    <property type="entry name" value="PB1"/>
    <property type="match status" value="1"/>
</dbReference>
<evidence type="ECO:0000256" key="1">
    <source>
        <dbReference type="SAM" id="MobiDB-lite"/>
    </source>
</evidence>
<dbReference type="GO" id="GO:0048208">
    <property type="term" value="P:COPII vesicle coating"/>
    <property type="evidence" value="ECO:0007669"/>
    <property type="project" value="InterPro"/>
</dbReference>
<evidence type="ECO:0000313" key="4">
    <source>
        <dbReference type="Proteomes" id="UP000242188"/>
    </source>
</evidence>
<dbReference type="CDD" id="cd06401">
    <property type="entry name" value="PB1_TFG"/>
    <property type="match status" value="1"/>
</dbReference>
<feature type="compositionally biased region" description="Low complexity" evidence="1">
    <location>
        <begin position="281"/>
        <end position="293"/>
    </location>
</feature>
<dbReference type="GO" id="GO:0070971">
    <property type="term" value="C:endoplasmic reticulum exit site"/>
    <property type="evidence" value="ECO:0007669"/>
    <property type="project" value="TreeGrafter"/>
</dbReference>
<accession>A0A210QY93</accession>
<feature type="compositionally biased region" description="Low complexity" evidence="1">
    <location>
        <begin position="303"/>
        <end position="329"/>
    </location>
</feature>
<dbReference type="AlphaFoldDB" id="A0A210QY93"/>